<dbReference type="InterPro" id="IPR001647">
    <property type="entry name" value="HTH_TetR"/>
</dbReference>
<evidence type="ECO:0000256" key="4">
    <source>
        <dbReference type="PROSITE-ProRule" id="PRU00335"/>
    </source>
</evidence>
<dbReference type="PANTHER" id="PTHR47506:SF10">
    <property type="entry name" value="TRANSCRIPTIONAL REGULATORY PROTEIN"/>
    <property type="match status" value="1"/>
</dbReference>
<keyword evidence="2 4" id="KW-0238">DNA-binding</keyword>
<dbReference type="InterPro" id="IPR009057">
    <property type="entry name" value="Homeodomain-like_sf"/>
</dbReference>
<evidence type="ECO:0000256" key="1">
    <source>
        <dbReference type="ARBA" id="ARBA00023015"/>
    </source>
</evidence>
<evidence type="ECO:0000259" key="5">
    <source>
        <dbReference type="PROSITE" id="PS50977"/>
    </source>
</evidence>
<feature type="DNA-binding region" description="H-T-H motif" evidence="4">
    <location>
        <begin position="29"/>
        <end position="48"/>
    </location>
</feature>
<feature type="domain" description="HTH tetR-type" evidence="5">
    <location>
        <begin position="6"/>
        <end position="66"/>
    </location>
</feature>
<evidence type="ECO:0000256" key="2">
    <source>
        <dbReference type="ARBA" id="ARBA00023125"/>
    </source>
</evidence>
<evidence type="ECO:0000313" key="6">
    <source>
        <dbReference type="EMBL" id="MFC4913115.1"/>
    </source>
</evidence>
<dbReference type="PROSITE" id="PS50977">
    <property type="entry name" value="HTH_TETR_2"/>
    <property type="match status" value="1"/>
</dbReference>
<evidence type="ECO:0000256" key="3">
    <source>
        <dbReference type="ARBA" id="ARBA00023163"/>
    </source>
</evidence>
<keyword evidence="7" id="KW-1185">Reference proteome</keyword>
<keyword evidence="1" id="KW-0805">Transcription regulation</keyword>
<dbReference type="PRINTS" id="PR00455">
    <property type="entry name" value="HTHTETR"/>
</dbReference>
<keyword evidence="3" id="KW-0804">Transcription</keyword>
<proteinExistence type="predicted"/>
<name>A0ABV9U964_9ACTN</name>
<dbReference type="Pfam" id="PF16925">
    <property type="entry name" value="TetR_C_13"/>
    <property type="match status" value="1"/>
</dbReference>
<dbReference type="InterPro" id="IPR036271">
    <property type="entry name" value="Tet_transcr_reg_TetR-rel_C_sf"/>
</dbReference>
<dbReference type="RefSeq" id="WP_378263719.1">
    <property type="nucleotide sequence ID" value="NZ_JBHSIT010000015.1"/>
</dbReference>
<sequence>MGRPKQFDPDVAVGQAMDVFWSKGYGATTPNDLVVALGIGKGSLYHAFGSKHALFEKALERYRDDQAAGLIELLDRPGPVKERLRTALEFLVEVNVADPRGCLVVNTATELGGGEPGVAEQVRSQFERTRSAFRAAVEEGRRSGEIAADRDPEALSSMILSTLLGLQVLARAGKGPERMNQVVEGLIDSL</sequence>
<protein>
    <submittedName>
        <fullName evidence="6">TetR/AcrR family transcriptional regulator</fullName>
    </submittedName>
</protein>
<dbReference type="SUPFAM" id="SSF46689">
    <property type="entry name" value="Homeodomain-like"/>
    <property type="match status" value="1"/>
</dbReference>
<dbReference type="Gene3D" id="1.10.10.60">
    <property type="entry name" value="Homeodomain-like"/>
    <property type="match status" value="1"/>
</dbReference>
<dbReference type="Pfam" id="PF00440">
    <property type="entry name" value="TetR_N"/>
    <property type="match status" value="1"/>
</dbReference>
<dbReference type="PANTHER" id="PTHR47506">
    <property type="entry name" value="TRANSCRIPTIONAL REGULATORY PROTEIN"/>
    <property type="match status" value="1"/>
</dbReference>
<comment type="caution">
    <text evidence="6">The sequence shown here is derived from an EMBL/GenBank/DDBJ whole genome shotgun (WGS) entry which is preliminary data.</text>
</comment>
<gene>
    <name evidence="6" type="ORF">ACFPCY_37860</name>
</gene>
<reference evidence="7" key="1">
    <citation type="journal article" date="2019" name="Int. J. Syst. Evol. Microbiol.">
        <title>The Global Catalogue of Microorganisms (GCM) 10K type strain sequencing project: providing services to taxonomists for standard genome sequencing and annotation.</title>
        <authorList>
            <consortium name="The Broad Institute Genomics Platform"/>
            <consortium name="The Broad Institute Genome Sequencing Center for Infectious Disease"/>
            <person name="Wu L."/>
            <person name="Ma J."/>
        </authorList>
    </citation>
    <scope>NUCLEOTIDE SEQUENCE [LARGE SCALE GENOMIC DNA]</scope>
    <source>
        <strain evidence="7">KLKA75</strain>
    </source>
</reference>
<evidence type="ECO:0000313" key="7">
    <source>
        <dbReference type="Proteomes" id="UP001595872"/>
    </source>
</evidence>
<dbReference type="InterPro" id="IPR011075">
    <property type="entry name" value="TetR_C"/>
</dbReference>
<dbReference type="EMBL" id="JBHSIT010000015">
    <property type="protein sequence ID" value="MFC4913115.1"/>
    <property type="molecule type" value="Genomic_DNA"/>
</dbReference>
<dbReference type="Gene3D" id="1.10.357.10">
    <property type="entry name" value="Tetracycline Repressor, domain 2"/>
    <property type="match status" value="1"/>
</dbReference>
<dbReference type="Proteomes" id="UP001595872">
    <property type="component" value="Unassembled WGS sequence"/>
</dbReference>
<accession>A0ABV9U964</accession>
<dbReference type="SUPFAM" id="SSF48498">
    <property type="entry name" value="Tetracyclin repressor-like, C-terminal domain"/>
    <property type="match status" value="1"/>
</dbReference>
<organism evidence="6 7">
    <name type="scientific">Actinomadura gamaensis</name>
    <dbReference type="NCBI Taxonomy" id="1763541"/>
    <lineage>
        <taxon>Bacteria</taxon>
        <taxon>Bacillati</taxon>
        <taxon>Actinomycetota</taxon>
        <taxon>Actinomycetes</taxon>
        <taxon>Streptosporangiales</taxon>
        <taxon>Thermomonosporaceae</taxon>
        <taxon>Actinomadura</taxon>
    </lineage>
</organism>